<evidence type="ECO:0008006" key="3">
    <source>
        <dbReference type="Google" id="ProtNLM"/>
    </source>
</evidence>
<keyword evidence="1" id="KW-0812">Transmembrane</keyword>
<name>A0A0G4GYK0_9ALVE</name>
<organism evidence="2">
    <name type="scientific">Chromera velia CCMP2878</name>
    <dbReference type="NCBI Taxonomy" id="1169474"/>
    <lineage>
        <taxon>Eukaryota</taxon>
        <taxon>Sar</taxon>
        <taxon>Alveolata</taxon>
        <taxon>Colpodellida</taxon>
        <taxon>Chromeraceae</taxon>
        <taxon>Chromera</taxon>
    </lineage>
</organism>
<feature type="transmembrane region" description="Helical" evidence="1">
    <location>
        <begin position="187"/>
        <end position="210"/>
    </location>
</feature>
<dbReference type="EMBL" id="CDMZ01001690">
    <property type="protein sequence ID" value="CEM36239.1"/>
    <property type="molecule type" value="Genomic_DNA"/>
</dbReference>
<feature type="transmembrane region" description="Helical" evidence="1">
    <location>
        <begin position="216"/>
        <end position="236"/>
    </location>
</feature>
<proteinExistence type="predicted"/>
<dbReference type="PhylomeDB" id="A0A0G4GYK0"/>
<sequence length="239" mass="25428">MGAVSAGGVNKCVAHLTSLTIAEVYAQQRKVRQIGLCRRMKADTPINKNMNKMVARTLEDSWSGALDGIPLPFFSLQDVLNKDFMLLALVSPKLAIWMMNPAVVDHADAGPSFETLIEEAPGGENFDTCPVDTAKSEVFKMAPAGVKEDEEGDASFFLQKFDEQVVQMQTPALLQKGYHNIAKGTKVVGYTAATLLVGGIALFIFGGVIAKVVACVIAAIGLTIGVAVLVGLFQIAKGL</sequence>
<dbReference type="AlphaFoldDB" id="A0A0G4GYK0"/>
<reference evidence="2" key="1">
    <citation type="submission" date="2014-11" db="EMBL/GenBank/DDBJ databases">
        <authorList>
            <person name="Otto D Thomas"/>
            <person name="Naeem Raeece"/>
        </authorList>
    </citation>
    <scope>NUCLEOTIDE SEQUENCE</scope>
</reference>
<evidence type="ECO:0000313" key="2">
    <source>
        <dbReference type="EMBL" id="CEM36239.1"/>
    </source>
</evidence>
<protein>
    <recommendedName>
        <fullName evidence="3">Transmembrane protein</fullName>
    </recommendedName>
</protein>
<evidence type="ECO:0000256" key="1">
    <source>
        <dbReference type="SAM" id="Phobius"/>
    </source>
</evidence>
<accession>A0A0G4GYK0</accession>
<keyword evidence="1" id="KW-0472">Membrane</keyword>
<gene>
    <name evidence="2" type="ORF">Cvel_23937</name>
</gene>
<keyword evidence="1" id="KW-1133">Transmembrane helix</keyword>
<dbReference type="VEuPathDB" id="CryptoDB:Cvel_23937"/>